<accession>A0A449HAM6</accession>
<keyword evidence="1" id="KW-0732">Signal</keyword>
<dbReference type="EMBL" id="CAACYE010000005">
    <property type="protein sequence ID" value="VFA82094.1"/>
    <property type="molecule type" value="Genomic_DNA"/>
</dbReference>
<evidence type="ECO:0000313" key="2">
    <source>
        <dbReference type="EMBL" id="VFA82094.1"/>
    </source>
</evidence>
<dbReference type="RefSeq" id="WP_137354450.1">
    <property type="nucleotide sequence ID" value="NZ_CAACYE020000001.1"/>
</dbReference>
<feature type="signal peptide" evidence="1">
    <location>
        <begin position="1"/>
        <end position="24"/>
    </location>
</feature>
<organism evidence="2">
    <name type="scientific">Nocardia farcinica</name>
    <dbReference type="NCBI Taxonomy" id="37329"/>
    <lineage>
        <taxon>Bacteria</taxon>
        <taxon>Bacillati</taxon>
        <taxon>Actinomycetota</taxon>
        <taxon>Actinomycetes</taxon>
        <taxon>Mycobacteriales</taxon>
        <taxon>Nocardiaceae</taxon>
        <taxon>Nocardia</taxon>
    </lineage>
</organism>
<name>A0A449HAM6_NOCFR</name>
<gene>
    <name evidence="2" type="ORF">NCTC1935_00436</name>
</gene>
<feature type="chain" id="PRO_5030094558" evidence="1">
    <location>
        <begin position="25"/>
        <end position="119"/>
    </location>
</feature>
<proteinExistence type="predicted"/>
<reference evidence="2" key="1">
    <citation type="submission" date="2019-02" db="EMBL/GenBank/DDBJ databases">
        <authorList>
            <consortium name="Pathogen Informatics"/>
        </authorList>
    </citation>
    <scope>NUCLEOTIDE SEQUENCE</scope>
    <source>
        <strain evidence="2">3012STDY6733949</strain>
    </source>
</reference>
<protein>
    <submittedName>
        <fullName evidence="2">Uncharacterized protein</fullName>
    </submittedName>
</protein>
<dbReference type="AlphaFoldDB" id="A0A449HAM6"/>
<evidence type="ECO:0000256" key="1">
    <source>
        <dbReference type="SAM" id="SignalP"/>
    </source>
</evidence>
<sequence>MKRLLTTGLVALATTAVAAAPAQAEGLALVDSPSTGSTEVVPECYNGPMVLFHGTGSATLDSAASMAAEVTLMALSLFSPGANTGSGDDAAVDGPCADPGERDKVTQFLTYLHSGSAHH</sequence>